<dbReference type="EMBL" id="KL142423">
    <property type="protein sequence ID" value="KDR66414.1"/>
    <property type="molecule type" value="Genomic_DNA"/>
</dbReference>
<evidence type="ECO:0000259" key="2">
    <source>
        <dbReference type="Pfam" id="PF08969"/>
    </source>
</evidence>
<feature type="compositionally biased region" description="Low complexity" evidence="1">
    <location>
        <begin position="313"/>
        <end position="324"/>
    </location>
</feature>
<feature type="compositionally biased region" description="Basic and acidic residues" evidence="1">
    <location>
        <begin position="193"/>
        <end position="205"/>
    </location>
</feature>
<protein>
    <recommendedName>
        <fullName evidence="2">USP8 dimerisation domain-containing protein</fullName>
    </recommendedName>
</protein>
<dbReference type="GO" id="GO:0005768">
    <property type="term" value="C:endosome"/>
    <property type="evidence" value="ECO:0007669"/>
    <property type="project" value="TreeGrafter"/>
</dbReference>
<feature type="region of interest" description="Disordered" evidence="1">
    <location>
        <begin position="249"/>
        <end position="351"/>
    </location>
</feature>
<dbReference type="STRING" id="685588.A0A067SFA8"/>
<feature type="region of interest" description="Disordered" evidence="1">
    <location>
        <begin position="383"/>
        <end position="408"/>
    </location>
</feature>
<dbReference type="PANTHER" id="PTHR12947">
    <property type="entry name" value="AMSH-LIKE PROTEASE"/>
    <property type="match status" value="1"/>
</dbReference>
<feature type="domain" description="USP8 dimerisation" evidence="2">
    <location>
        <begin position="24"/>
        <end position="127"/>
    </location>
</feature>
<dbReference type="Gene3D" id="1.20.58.80">
    <property type="entry name" value="Phosphotransferase system, lactose/cellobiose-type IIA subunit"/>
    <property type="match status" value="1"/>
</dbReference>
<feature type="compositionally biased region" description="Basic residues" evidence="1">
    <location>
        <begin position="9"/>
        <end position="19"/>
    </location>
</feature>
<dbReference type="GO" id="GO:0070536">
    <property type="term" value="P:protein K63-linked deubiquitination"/>
    <property type="evidence" value="ECO:0007669"/>
    <property type="project" value="TreeGrafter"/>
</dbReference>
<sequence length="460" mass="51932">MSHSSAHTNHGRHNHRNGPAKRPSSIAELAEKAKDDGWDETKEFKQHLRIAEKYRKEGKECLKRGDLEGAFVELARAATLVLERLPSHRDYNTMLNASQRHNLSLNGQDILDNLSDLKPALVDRYEKWLQRHGADVLDQERTPNARTQKIANDEARAQAQREQFQEEERTREQQRMAAEEAAKWKQQRQQMFARDEAEKARRKEAAQAAARQAANAPNYTFARTPMQNNALGSQSTVVLADGRPPDEIARQQQYQQQQEQMRLREEEITRRQAEQKRKLEGGPEGIARRQQEAEDAARAARQNLGNGQPPTPSSSVSLAPSTSSMFPTYNGSSAATTPSSTYFPPPPPSGPIEYPTIHPPSGMQLPVPSAPPDRQAGYLDPYANASRPMPLESPTRYDGESTDSESVHHDYRKVGKPRGFIEYKTPTRPVRRYVRANASALRSAFFFSLLILERLDIDLV</sequence>
<dbReference type="HOGENOM" id="CLU_594531_0_0_1"/>
<feature type="compositionally biased region" description="Basic and acidic residues" evidence="1">
    <location>
        <begin position="163"/>
        <end position="183"/>
    </location>
</feature>
<feature type="compositionally biased region" description="Basic and acidic residues" evidence="1">
    <location>
        <begin position="395"/>
        <end position="408"/>
    </location>
</feature>
<accession>A0A067SFA8</accession>
<feature type="compositionally biased region" description="Low complexity" evidence="1">
    <location>
        <begin position="250"/>
        <end position="260"/>
    </location>
</feature>
<dbReference type="InterPro" id="IPR015063">
    <property type="entry name" value="USP8_dimer"/>
</dbReference>
<evidence type="ECO:0000256" key="1">
    <source>
        <dbReference type="SAM" id="MobiDB-lite"/>
    </source>
</evidence>
<feature type="compositionally biased region" description="Low complexity" evidence="1">
    <location>
        <begin position="331"/>
        <end position="342"/>
    </location>
</feature>
<dbReference type="AlphaFoldDB" id="A0A067SFA8"/>
<feature type="region of interest" description="Disordered" evidence="1">
    <location>
        <begin position="1"/>
        <end position="41"/>
    </location>
</feature>
<dbReference type="PANTHER" id="PTHR12947:SF13">
    <property type="entry name" value="FI19924P1"/>
    <property type="match status" value="1"/>
</dbReference>
<proteinExistence type="predicted"/>
<gene>
    <name evidence="3" type="ORF">GALMADRAFT_1148554</name>
</gene>
<organism evidence="3 4">
    <name type="scientific">Galerina marginata (strain CBS 339.88)</name>
    <dbReference type="NCBI Taxonomy" id="685588"/>
    <lineage>
        <taxon>Eukaryota</taxon>
        <taxon>Fungi</taxon>
        <taxon>Dikarya</taxon>
        <taxon>Basidiomycota</taxon>
        <taxon>Agaricomycotina</taxon>
        <taxon>Agaricomycetes</taxon>
        <taxon>Agaricomycetidae</taxon>
        <taxon>Agaricales</taxon>
        <taxon>Agaricineae</taxon>
        <taxon>Strophariaceae</taxon>
        <taxon>Galerina</taxon>
    </lineage>
</organism>
<dbReference type="GO" id="GO:0061578">
    <property type="term" value="F:K63-linked deubiquitinase activity"/>
    <property type="evidence" value="ECO:0007669"/>
    <property type="project" value="TreeGrafter"/>
</dbReference>
<name>A0A067SFA8_GALM3</name>
<dbReference type="GO" id="GO:0016020">
    <property type="term" value="C:membrane"/>
    <property type="evidence" value="ECO:0007669"/>
    <property type="project" value="TreeGrafter"/>
</dbReference>
<feature type="region of interest" description="Disordered" evidence="1">
    <location>
        <begin position="153"/>
        <end position="218"/>
    </location>
</feature>
<feature type="compositionally biased region" description="Basic and acidic residues" evidence="1">
    <location>
        <begin position="261"/>
        <end position="298"/>
    </location>
</feature>
<dbReference type="Proteomes" id="UP000027222">
    <property type="component" value="Unassembled WGS sequence"/>
</dbReference>
<evidence type="ECO:0000313" key="3">
    <source>
        <dbReference type="EMBL" id="KDR66414.1"/>
    </source>
</evidence>
<feature type="compositionally biased region" description="Basic and acidic residues" evidence="1">
    <location>
        <begin position="29"/>
        <end position="41"/>
    </location>
</feature>
<feature type="compositionally biased region" description="Low complexity" evidence="1">
    <location>
        <begin position="206"/>
        <end position="216"/>
    </location>
</feature>
<dbReference type="OrthoDB" id="2965483at2759"/>
<keyword evidence="4" id="KW-1185">Reference proteome</keyword>
<dbReference type="Pfam" id="PF08969">
    <property type="entry name" value="USP8_dimer"/>
    <property type="match status" value="1"/>
</dbReference>
<reference evidence="4" key="1">
    <citation type="journal article" date="2014" name="Proc. Natl. Acad. Sci. U.S.A.">
        <title>Extensive sampling of basidiomycete genomes demonstrates inadequacy of the white-rot/brown-rot paradigm for wood decay fungi.</title>
        <authorList>
            <person name="Riley R."/>
            <person name="Salamov A.A."/>
            <person name="Brown D.W."/>
            <person name="Nagy L.G."/>
            <person name="Floudas D."/>
            <person name="Held B.W."/>
            <person name="Levasseur A."/>
            <person name="Lombard V."/>
            <person name="Morin E."/>
            <person name="Otillar R."/>
            <person name="Lindquist E.A."/>
            <person name="Sun H."/>
            <person name="LaButti K.M."/>
            <person name="Schmutz J."/>
            <person name="Jabbour D."/>
            <person name="Luo H."/>
            <person name="Baker S.E."/>
            <person name="Pisabarro A.G."/>
            <person name="Walton J.D."/>
            <person name="Blanchette R.A."/>
            <person name="Henrissat B."/>
            <person name="Martin F."/>
            <person name="Cullen D."/>
            <person name="Hibbett D.S."/>
            <person name="Grigoriev I.V."/>
        </authorList>
    </citation>
    <scope>NUCLEOTIDE SEQUENCE [LARGE SCALE GENOMIC DNA]</scope>
    <source>
        <strain evidence="4">CBS 339.88</strain>
    </source>
</reference>
<evidence type="ECO:0000313" key="4">
    <source>
        <dbReference type="Proteomes" id="UP000027222"/>
    </source>
</evidence>